<feature type="transmembrane region" description="Helical" evidence="7">
    <location>
        <begin position="282"/>
        <end position="301"/>
    </location>
</feature>
<feature type="transmembrane region" description="Helical" evidence="7">
    <location>
        <begin position="177"/>
        <end position="198"/>
    </location>
</feature>
<evidence type="ECO:0000256" key="7">
    <source>
        <dbReference type="SAM" id="Phobius"/>
    </source>
</evidence>
<feature type="transmembrane region" description="Helical" evidence="7">
    <location>
        <begin position="79"/>
        <end position="110"/>
    </location>
</feature>
<keyword evidence="10" id="KW-1185">Reference proteome</keyword>
<dbReference type="InterPro" id="IPR010573">
    <property type="entry name" value="MFS_Str1/Tri12-like"/>
</dbReference>
<dbReference type="GO" id="GO:0022857">
    <property type="term" value="F:transmembrane transporter activity"/>
    <property type="evidence" value="ECO:0007669"/>
    <property type="project" value="InterPro"/>
</dbReference>
<proteinExistence type="predicted"/>
<feature type="transmembrane region" description="Helical" evidence="7">
    <location>
        <begin position="210"/>
        <end position="230"/>
    </location>
</feature>
<feature type="transmembrane region" description="Helical" evidence="7">
    <location>
        <begin position="242"/>
        <end position="261"/>
    </location>
</feature>
<evidence type="ECO:0000256" key="6">
    <source>
        <dbReference type="SAM" id="MobiDB-lite"/>
    </source>
</evidence>
<keyword evidence="2" id="KW-0813">Transport</keyword>
<accession>A0A8H6VHL4</accession>
<feature type="transmembrane region" description="Helical" evidence="7">
    <location>
        <begin position="454"/>
        <end position="475"/>
    </location>
</feature>
<evidence type="ECO:0000313" key="10">
    <source>
        <dbReference type="Proteomes" id="UP000660729"/>
    </source>
</evidence>
<sequence>RIRGLALLDSSLVLYKQRLYSMDSEKHAPSHRSSDEKVEDTDLAHQITTNDPGRTDHRADDDRADVARGRNADKIDRSYWLSVNFIGTLFATGMAFMGGIGGFGLIAPILQDINAEIGPSPNINWVSLANITCGAVFFLLVGSLSDILGRRWFFVFGSGLALIGSIVGATANSVNTLIASQVLIGIAVAFQQSFFWVVAEIVPMKFRYLANSYCYAMTTPTSPLAARVAYSLQTYPGGWRNCYYLLIAINATSMIAWYLFYHPPTFSMLHRKRLARDLLLHFDWIGLLLFSGGLCIFIFGLNWGGVLYPWSSAHVIATMVIGAITLAVILPAYEIFIHKRGKQPYLPIHLFKNIRFMSAAVNNGLAAGVYYGFSLVFPQIVTVIYYGRGEISMYDVGTQAGLAPMGFVFAQMCHGFLEWVTGPKWGMVGSAVVGCAFLTSVASNIDNRAQTEGLLIVGAFAMGLVEALATTTATFPLRSQEEIGQGGGLTGSMRNFVSAIATAVYTATLNNRLVVTTKQYVAPVATNMGLSQSALPALIDALGNKGQYSAVPGITPAIRAAVQEPYREAFRDAAKTVFLVSLAFSGSALILAFFTTNNDKSTANYVAGAVHSGKEEKRYNAEFKEQRRASNVGQEAEAAA</sequence>
<evidence type="ECO:0000256" key="1">
    <source>
        <dbReference type="ARBA" id="ARBA00004141"/>
    </source>
</evidence>
<keyword evidence="4 7" id="KW-1133">Transmembrane helix</keyword>
<feature type="transmembrane region" description="Helical" evidence="7">
    <location>
        <begin position="122"/>
        <end position="141"/>
    </location>
</feature>
<evidence type="ECO:0000256" key="3">
    <source>
        <dbReference type="ARBA" id="ARBA00022692"/>
    </source>
</evidence>
<dbReference type="EMBL" id="JABCIY010000209">
    <property type="protein sequence ID" value="KAF7188399.1"/>
    <property type="molecule type" value="Genomic_DNA"/>
</dbReference>
<protein>
    <submittedName>
        <fullName evidence="9">Trichothecene efflux pump TRI12</fullName>
    </submittedName>
</protein>
<keyword evidence="5 7" id="KW-0472">Membrane</keyword>
<feature type="transmembrane region" description="Helical" evidence="7">
    <location>
        <begin position="153"/>
        <end position="171"/>
    </location>
</feature>
<dbReference type="Pfam" id="PF06609">
    <property type="entry name" value="TRI12"/>
    <property type="match status" value="1"/>
</dbReference>
<dbReference type="SUPFAM" id="SSF103473">
    <property type="entry name" value="MFS general substrate transporter"/>
    <property type="match status" value="1"/>
</dbReference>
<dbReference type="Gene3D" id="1.20.1250.20">
    <property type="entry name" value="MFS general substrate transporter like domains"/>
    <property type="match status" value="1"/>
</dbReference>
<keyword evidence="3 7" id="KW-0812">Transmembrane</keyword>
<dbReference type="PANTHER" id="PTHR23501">
    <property type="entry name" value="MAJOR FACILITATOR SUPERFAMILY"/>
    <property type="match status" value="1"/>
</dbReference>
<evidence type="ECO:0000256" key="4">
    <source>
        <dbReference type="ARBA" id="ARBA00022989"/>
    </source>
</evidence>
<feature type="transmembrane region" description="Helical" evidence="7">
    <location>
        <begin position="313"/>
        <end position="333"/>
    </location>
</feature>
<dbReference type="Proteomes" id="UP000660729">
    <property type="component" value="Unassembled WGS sequence"/>
</dbReference>
<comment type="caution">
    <text evidence="9">The sequence shown here is derived from an EMBL/GenBank/DDBJ whole genome shotgun (WGS) entry which is preliminary data.</text>
</comment>
<feature type="non-terminal residue" evidence="9">
    <location>
        <position position="1"/>
    </location>
</feature>
<feature type="transmembrane region" description="Helical" evidence="7">
    <location>
        <begin position="425"/>
        <end position="442"/>
    </location>
</feature>
<evidence type="ECO:0000259" key="8">
    <source>
        <dbReference type="PROSITE" id="PS50850"/>
    </source>
</evidence>
<evidence type="ECO:0000256" key="5">
    <source>
        <dbReference type="ARBA" id="ARBA00023136"/>
    </source>
</evidence>
<evidence type="ECO:0000256" key="2">
    <source>
        <dbReference type="ARBA" id="ARBA00022448"/>
    </source>
</evidence>
<dbReference type="AlphaFoldDB" id="A0A8H6VHL4"/>
<reference evidence="9" key="1">
    <citation type="submission" date="2020-04" db="EMBL/GenBank/DDBJ databases">
        <title>Draft genome resource of the tomato pathogen Pseudocercospora fuligena.</title>
        <authorList>
            <person name="Zaccaron A."/>
        </authorList>
    </citation>
    <scope>NUCLEOTIDE SEQUENCE</scope>
    <source>
        <strain evidence="9">PF001</strain>
    </source>
</reference>
<feature type="domain" description="Major facilitator superfamily (MFS) profile" evidence="8">
    <location>
        <begin position="88"/>
        <end position="600"/>
    </location>
</feature>
<gene>
    <name evidence="9" type="ORF">HII31_10061</name>
</gene>
<dbReference type="InterPro" id="IPR020846">
    <property type="entry name" value="MFS_dom"/>
</dbReference>
<dbReference type="PANTHER" id="PTHR23501:SF109">
    <property type="entry name" value="MAJOR FACILITATOR SUPERFAMILY (MFS) PROFILE DOMAIN-CONTAINING PROTEIN-RELATED"/>
    <property type="match status" value="1"/>
</dbReference>
<dbReference type="GO" id="GO:0005886">
    <property type="term" value="C:plasma membrane"/>
    <property type="evidence" value="ECO:0007669"/>
    <property type="project" value="TreeGrafter"/>
</dbReference>
<feature type="compositionally biased region" description="Basic and acidic residues" evidence="6">
    <location>
        <begin position="53"/>
        <end position="65"/>
    </location>
</feature>
<name>A0A8H6VHL4_9PEZI</name>
<dbReference type="PROSITE" id="PS50850">
    <property type="entry name" value="MFS"/>
    <property type="match status" value="1"/>
</dbReference>
<organism evidence="9 10">
    <name type="scientific">Pseudocercospora fuligena</name>
    <dbReference type="NCBI Taxonomy" id="685502"/>
    <lineage>
        <taxon>Eukaryota</taxon>
        <taxon>Fungi</taxon>
        <taxon>Dikarya</taxon>
        <taxon>Ascomycota</taxon>
        <taxon>Pezizomycotina</taxon>
        <taxon>Dothideomycetes</taxon>
        <taxon>Dothideomycetidae</taxon>
        <taxon>Mycosphaerellales</taxon>
        <taxon>Mycosphaerellaceae</taxon>
        <taxon>Pseudocercospora</taxon>
    </lineage>
</organism>
<evidence type="ECO:0000313" key="9">
    <source>
        <dbReference type="EMBL" id="KAF7188399.1"/>
    </source>
</evidence>
<dbReference type="OrthoDB" id="4161376at2759"/>
<dbReference type="InterPro" id="IPR036259">
    <property type="entry name" value="MFS_trans_sf"/>
</dbReference>
<comment type="subcellular location">
    <subcellularLocation>
        <location evidence="1">Membrane</location>
        <topology evidence="1">Multi-pass membrane protein</topology>
    </subcellularLocation>
</comment>
<feature type="region of interest" description="Disordered" evidence="6">
    <location>
        <begin position="46"/>
        <end position="65"/>
    </location>
</feature>
<feature type="transmembrane region" description="Helical" evidence="7">
    <location>
        <begin position="576"/>
        <end position="594"/>
    </location>
</feature>